<evidence type="ECO:0000313" key="1">
    <source>
        <dbReference type="EMBL" id="SFK76294.1"/>
    </source>
</evidence>
<gene>
    <name evidence="1" type="ORF">SAMN05444581_11861</name>
</gene>
<dbReference type="EMBL" id="FOSN01000018">
    <property type="protein sequence ID" value="SFK76294.1"/>
    <property type="molecule type" value="Genomic_DNA"/>
</dbReference>
<dbReference type="RefSeq" id="WP_091685686.1">
    <property type="nucleotide sequence ID" value="NZ_FOSN01000018.1"/>
</dbReference>
<dbReference type="Gene3D" id="3.40.50.620">
    <property type="entry name" value="HUPs"/>
    <property type="match status" value="1"/>
</dbReference>
<dbReference type="SUPFAM" id="SSF52402">
    <property type="entry name" value="Adenine nucleotide alpha hydrolases-like"/>
    <property type="match status" value="1"/>
</dbReference>
<reference evidence="1 2" key="1">
    <citation type="submission" date="2016-10" db="EMBL/GenBank/DDBJ databases">
        <authorList>
            <person name="de Groot N.N."/>
        </authorList>
    </citation>
    <scope>NUCLEOTIDE SEQUENCE [LARGE SCALE GENOMIC DNA]</scope>
    <source>
        <strain evidence="1 2">NE2</strain>
    </source>
</reference>
<dbReference type="OrthoDB" id="6287162at2"/>
<dbReference type="InterPro" id="IPR014729">
    <property type="entry name" value="Rossmann-like_a/b/a_fold"/>
</dbReference>
<evidence type="ECO:0000313" key="2">
    <source>
        <dbReference type="Proteomes" id="UP000198755"/>
    </source>
</evidence>
<protein>
    <submittedName>
        <fullName evidence="1">Asparagine synthase (Glutamine-hydrolysing)</fullName>
    </submittedName>
</protein>
<accession>A0A1I4C586</accession>
<keyword evidence="2" id="KW-1185">Reference proteome</keyword>
<dbReference type="Proteomes" id="UP000198755">
    <property type="component" value="Unassembled WGS sequence"/>
</dbReference>
<proteinExistence type="predicted"/>
<dbReference type="AlphaFoldDB" id="A0A1I4C586"/>
<name>A0A1I4C586_9HYPH</name>
<dbReference type="STRING" id="1612308.SAMN05444581_11861"/>
<organism evidence="1 2">
    <name type="scientific">Methylocapsa palsarum</name>
    <dbReference type="NCBI Taxonomy" id="1612308"/>
    <lineage>
        <taxon>Bacteria</taxon>
        <taxon>Pseudomonadati</taxon>
        <taxon>Pseudomonadota</taxon>
        <taxon>Alphaproteobacteria</taxon>
        <taxon>Hyphomicrobiales</taxon>
        <taxon>Beijerinckiaceae</taxon>
        <taxon>Methylocapsa</taxon>
    </lineage>
</organism>
<sequence>MTIVQNNQFILTKVYGEALDRPNNLVALGTVAVMNPEQVIDLPGHFAVHVETGGLSRLIGSRYGLAQCFYHFDGRRLHHGADVRAVCRSAGLEWDWNWRALAAVSCFEHVLGEDSLHPLVSRLGAGEIVTVRNGSLETRVAPAPEAERFADPAGAAIDALVNFVQTHGRENAVVSMSAGFDSRAILAAFLASGIRPRLISGGYGTDVRMSKKIAAKYGLELEAIDLPLADFLDSRLDIARITSGSKTACNWHTYVYAKRARLNPDDQIFIGSNGEFARTFYFDRGAPFILADLLSRWTTPKFWNAKLARFAQLPEDGTNAALLDRLGPKQTEARAYLMRNYGGRLGDSMDEFYLRERVRNFIANGLALVGAFAKPRTPFVTTEWISAIRQTPRRMKLGNAWHRFAIAKLEPSLLAFPVDDTTRPMGRRAELKYWTGRVGHTRDTAPMDYASLFAAAPFETALDAAIERLDDIVDRGAVRRFQQSASRQERTRTLSYLMALGSFKESLAQP</sequence>